<evidence type="ECO:0000313" key="5">
    <source>
        <dbReference type="Proteomes" id="UP000198847"/>
    </source>
</evidence>
<feature type="domain" description="VTT" evidence="3">
    <location>
        <begin position="33"/>
        <end position="145"/>
    </location>
</feature>
<feature type="transmembrane region" description="Helical" evidence="2">
    <location>
        <begin position="12"/>
        <end position="35"/>
    </location>
</feature>
<comment type="similarity">
    <text evidence="1">Belongs to the DedA family.</text>
</comment>
<feature type="transmembrane region" description="Helical" evidence="2">
    <location>
        <begin position="125"/>
        <end position="149"/>
    </location>
</feature>
<feature type="transmembrane region" description="Helical" evidence="2">
    <location>
        <begin position="164"/>
        <end position="182"/>
    </location>
</feature>
<dbReference type="InterPro" id="IPR032816">
    <property type="entry name" value="VTT_dom"/>
</dbReference>
<dbReference type="STRING" id="112903.SAMN04490178_107140"/>
<dbReference type="AlphaFoldDB" id="A0A1H8TXQ7"/>
<protein>
    <submittedName>
        <fullName evidence="4">Membrane protein YqaA, SNARE-associated domain</fullName>
    </submittedName>
</protein>
<keyword evidence="2" id="KW-1133">Transmembrane helix</keyword>
<dbReference type="PANTHER" id="PTHR42709">
    <property type="entry name" value="ALKALINE PHOSPHATASE LIKE PROTEIN"/>
    <property type="match status" value="1"/>
</dbReference>
<keyword evidence="5" id="KW-1185">Reference proteome</keyword>
<dbReference type="GO" id="GO:0005886">
    <property type="term" value="C:plasma membrane"/>
    <property type="evidence" value="ECO:0007669"/>
    <property type="project" value="TreeGrafter"/>
</dbReference>
<gene>
    <name evidence="4" type="ORF">SAMN04490178_107140</name>
</gene>
<evidence type="ECO:0000256" key="2">
    <source>
        <dbReference type="SAM" id="Phobius"/>
    </source>
</evidence>
<accession>A0A1H8TXQ7</accession>
<dbReference type="PANTHER" id="PTHR42709:SF11">
    <property type="entry name" value="DEDA FAMILY PROTEIN"/>
    <property type="match status" value="1"/>
</dbReference>
<proteinExistence type="inferred from homology"/>
<name>A0A1H8TXQ7_9FIRM</name>
<feature type="transmembrane region" description="Helical" evidence="2">
    <location>
        <begin position="47"/>
        <end position="67"/>
    </location>
</feature>
<dbReference type="EMBL" id="FODY01000007">
    <property type="protein sequence ID" value="SEO95374.1"/>
    <property type="molecule type" value="Genomic_DNA"/>
</dbReference>
<evidence type="ECO:0000256" key="1">
    <source>
        <dbReference type="ARBA" id="ARBA00010792"/>
    </source>
</evidence>
<keyword evidence="2" id="KW-0472">Membrane</keyword>
<dbReference type="OrthoDB" id="9810270at2"/>
<organism evidence="4 5">
    <name type="scientific">Propionispora vibrioides</name>
    <dbReference type="NCBI Taxonomy" id="112903"/>
    <lineage>
        <taxon>Bacteria</taxon>
        <taxon>Bacillati</taxon>
        <taxon>Bacillota</taxon>
        <taxon>Negativicutes</taxon>
        <taxon>Selenomonadales</taxon>
        <taxon>Sporomusaceae</taxon>
        <taxon>Propionispora</taxon>
    </lineage>
</organism>
<dbReference type="Pfam" id="PF09335">
    <property type="entry name" value="VTT_dom"/>
    <property type="match status" value="1"/>
</dbReference>
<dbReference type="InterPro" id="IPR051311">
    <property type="entry name" value="DedA_domain"/>
</dbReference>
<evidence type="ECO:0000313" key="4">
    <source>
        <dbReference type="EMBL" id="SEO95374.1"/>
    </source>
</evidence>
<evidence type="ECO:0000259" key="3">
    <source>
        <dbReference type="Pfam" id="PF09335"/>
    </source>
</evidence>
<sequence length="193" mass="21634">MDQIVQLLQSYGVWGLFLISFVESFISPILPDVLLIPMVLAIPDQALYFSIVATLASVLGGFIGYGIGSKFGTLALHKFVPPRHSQKIEEWFTRYGGWAIFLASLAPIPYKFVSISAGTFRTNLWVFIVASLLGRGKRFLLIGLIVHYFGPEALQIFHQLPANWVYAGLALLLLAIAGLYYYRRKRPVQNQPE</sequence>
<keyword evidence="2" id="KW-0812">Transmembrane</keyword>
<dbReference type="Proteomes" id="UP000198847">
    <property type="component" value="Unassembled WGS sequence"/>
</dbReference>
<reference evidence="4 5" key="1">
    <citation type="submission" date="2016-10" db="EMBL/GenBank/DDBJ databases">
        <authorList>
            <person name="de Groot N.N."/>
        </authorList>
    </citation>
    <scope>NUCLEOTIDE SEQUENCE [LARGE SCALE GENOMIC DNA]</scope>
    <source>
        <strain evidence="4 5">DSM 13305</strain>
    </source>
</reference>
<dbReference type="RefSeq" id="WP_091745590.1">
    <property type="nucleotide sequence ID" value="NZ_FODY01000007.1"/>
</dbReference>